<keyword evidence="3" id="KW-1185">Reference proteome</keyword>
<protein>
    <recommendedName>
        <fullName evidence="1">DUF7054 domain-containing protein</fullName>
    </recommendedName>
</protein>
<evidence type="ECO:0000259" key="1">
    <source>
        <dbReference type="Pfam" id="PF23156"/>
    </source>
</evidence>
<evidence type="ECO:0000313" key="3">
    <source>
        <dbReference type="Proteomes" id="UP001318860"/>
    </source>
</evidence>
<dbReference type="PANTHER" id="PTHR33270:SF18">
    <property type="entry name" value="OS02G0324700 PROTEIN"/>
    <property type="match status" value="1"/>
</dbReference>
<gene>
    <name evidence="2" type="ORF">DH2020_043975</name>
</gene>
<dbReference type="PANTHER" id="PTHR33270">
    <property type="entry name" value="BNAC05G50380D PROTEIN"/>
    <property type="match status" value="1"/>
</dbReference>
<evidence type="ECO:0000313" key="2">
    <source>
        <dbReference type="EMBL" id="KAK6122355.1"/>
    </source>
</evidence>
<dbReference type="EMBL" id="JABTTQ020002724">
    <property type="protein sequence ID" value="KAK6122355.1"/>
    <property type="molecule type" value="Genomic_DNA"/>
</dbReference>
<reference evidence="2 3" key="1">
    <citation type="journal article" date="2021" name="Comput. Struct. Biotechnol. J.">
        <title>De novo genome assembly of the potent medicinal plant Rehmannia glutinosa using nanopore technology.</title>
        <authorList>
            <person name="Ma L."/>
            <person name="Dong C."/>
            <person name="Song C."/>
            <person name="Wang X."/>
            <person name="Zheng X."/>
            <person name="Niu Y."/>
            <person name="Chen S."/>
            <person name="Feng W."/>
        </authorList>
    </citation>
    <scope>NUCLEOTIDE SEQUENCE [LARGE SCALE GENOMIC DNA]</scope>
    <source>
        <strain evidence="2">DH-2019</strain>
    </source>
</reference>
<organism evidence="2 3">
    <name type="scientific">Rehmannia glutinosa</name>
    <name type="common">Chinese foxglove</name>
    <dbReference type="NCBI Taxonomy" id="99300"/>
    <lineage>
        <taxon>Eukaryota</taxon>
        <taxon>Viridiplantae</taxon>
        <taxon>Streptophyta</taxon>
        <taxon>Embryophyta</taxon>
        <taxon>Tracheophyta</taxon>
        <taxon>Spermatophyta</taxon>
        <taxon>Magnoliopsida</taxon>
        <taxon>eudicotyledons</taxon>
        <taxon>Gunneridae</taxon>
        <taxon>Pentapetalae</taxon>
        <taxon>asterids</taxon>
        <taxon>lamiids</taxon>
        <taxon>Lamiales</taxon>
        <taxon>Orobanchaceae</taxon>
        <taxon>Rehmannieae</taxon>
        <taxon>Rehmannia</taxon>
    </lineage>
</organism>
<proteinExistence type="predicted"/>
<sequence length="167" mass="18245">MVEISSAQLMVIPSSSRRGFRFRPRTLSASGLAWKAEEESALKGNRFLISVTVLGSAGPIRFVVNEDELVAAVIETALKSYAREGRLPILGSDLNNFILYCPIAGTEALSPWETIGSLGVRNFMLCKKPQTETSIDSEKSSAAMSRKGAGSWRAWFHKSLNPKISSH</sequence>
<dbReference type="InterPro" id="IPR040358">
    <property type="entry name" value="At4g22758-like"/>
</dbReference>
<comment type="caution">
    <text evidence="2">The sequence shown here is derived from an EMBL/GenBank/DDBJ whole genome shotgun (WGS) entry which is preliminary data.</text>
</comment>
<dbReference type="InterPro" id="IPR055482">
    <property type="entry name" value="DUF7054"/>
</dbReference>
<dbReference type="Pfam" id="PF23156">
    <property type="entry name" value="DUF7054"/>
    <property type="match status" value="1"/>
</dbReference>
<feature type="domain" description="DUF7054" evidence="1">
    <location>
        <begin position="44"/>
        <end position="126"/>
    </location>
</feature>
<accession>A0ABR0UK69</accession>
<name>A0ABR0UK69_REHGL</name>
<dbReference type="Proteomes" id="UP001318860">
    <property type="component" value="Unassembled WGS sequence"/>
</dbReference>